<feature type="transmembrane region" description="Helical" evidence="6">
    <location>
        <begin position="123"/>
        <end position="145"/>
    </location>
</feature>
<keyword evidence="5 6" id="KW-0472">Membrane</keyword>
<evidence type="ECO:0000256" key="3">
    <source>
        <dbReference type="ARBA" id="ARBA00022692"/>
    </source>
</evidence>
<evidence type="ECO:0000313" key="8">
    <source>
        <dbReference type="EMBL" id="GAA0875913.1"/>
    </source>
</evidence>
<keyword evidence="2" id="KW-0813">Transport</keyword>
<evidence type="ECO:0000256" key="6">
    <source>
        <dbReference type="SAM" id="Phobius"/>
    </source>
</evidence>
<organism evidence="8 9">
    <name type="scientific">Wandonia haliotis</name>
    <dbReference type="NCBI Taxonomy" id="574963"/>
    <lineage>
        <taxon>Bacteria</taxon>
        <taxon>Pseudomonadati</taxon>
        <taxon>Bacteroidota</taxon>
        <taxon>Flavobacteriia</taxon>
        <taxon>Flavobacteriales</taxon>
        <taxon>Crocinitomicaceae</taxon>
        <taxon>Wandonia</taxon>
    </lineage>
</organism>
<feature type="transmembrane region" description="Helical" evidence="6">
    <location>
        <begin position="6"/>
        <end position="24"/>
    </location>
</feature>
<dbReference type="EMBL" id="BAAAFH010000011">
    <property type="protein sequence ID" value="GAA0875913.1"/>
    <property type="molecule type" value="Genomic_DNA"/>
</dbReference>
<protein>
    <recommendedName>
        <fullName evidence="7">Major facilitator superfamily (MFS) profile domain-containing protein</fullName>
    </recommendedName>
</protein>
<gene>
    <name evidence="8" type="ORF">GCM10009118_23220</name>
</gene>
<keyword evidence="9" id="KW-1185">Reference proteome</keyword>
<evidence type="ECO:0000256" key="4">
    <source>
        <dbReference type="ARBA" id="ARBA00022989"/>
    </source>
</evidence>
<dbReference type="Proteomes" id="UP001501126">
    <property type="component" value="Unassembled WGS sequence"/>
</dbReference>
<name>A0ABP3Y563_9FLAO</name>
<evidence type="ECO:0000259" key="7">
    <source>
        <dbReference type="PROSITE" id="PS50850"/>
    </source>
</evidence>
<comment type="subcellular location">
    <subcellularLocation>
        <location evidence="1">Endomembrane system</location>
        <topology evidence="1">Multi-pass membrane protein</topology>
    </subcellularLocation>
</comment>
<sequence>MPDSGLIVAILLIQILGAIGAYLMSWLSGRIGNIRTLMISIIIWIGVCAAAFVITTEIQFYFLAASVGLVMGGVQALSRSTYSKMLPETKDHASYFSFFDVTEKVGIVLGTFFFGFMEYATGSIRYSVLSVAFFFILGMLLMFFIPRKEWKVTKN</sequence>
<accession>A0ABP3Y563</accession>
<evidence type="ECO:0000256" key="5">
    <source>
        <dbReference type="ARBA" id="ARBA00023136"/>
    </source>
</evidence>
<dbReference type="InterPro" id="IPR024671">
    <property type="entry name" value="Atg22-like"/>
</dbReference>
<evidence type="ECO:0000256" key="2">
    <source>
        <dbReference type="ARBA" id="ARBA00022448"/>
    </source>
</evidence>
<dbReference type="InterPro" id="IPR020846">
    <property type="entry name" value="MFS_dom"/>
</dbReference>
<proteinExistence type="predicted"/>
<feature type="transmembrane region" description="Helical" evidence="6">
    <location>
        <begin position="98"/>
        <end position="117"/>
    </location>
</feature>
<dbReference type="Pfam" id="PF11700">
    <property type="entry name" value="ATG22"/>
    <property type="match status" value="1"/>
</dbReference>
<dbReference type="RefSeq" id="WP_343787873.1">
    <property type="nucleotide sequence ID" value="NZ_BAAAFH010000011.1"/>
</dbReference>
<dbReference type="Gene3D" id="1.20.1250.20">
    <property type="entry name" value="MFS general substrate transporter like domains"/>
    <property type="match status" value="1"/>
</dbReference>
<feature type="transmembrane region" description="Helical" evidence="6">
    <location>
        <begin position="60"/>
        <end position="77"/>
    </location>
</feature>
<evidence type="ECO:0000313" key="9">
    <source>
        <dbReference type="Proteomes" id="UP001501126"/>
    </source>
</evidence>
<feature type="transmembrane region" description="Helical" evidence="6">
    <location>
        <begin position="36"/>
        <end position="54"/>
    </location>
</feature>
<dbReference type="PANTHER" id="PTHR23519:SF1">
    <property type="entry name" value="AUTOPHAGY-RELATED PROTEIN 22"/>
    <property type="match status" value="1"/>
</dbReference>
<reference evidence="9" key="1">
    <citation type="journal article" date="2019" name="Int. J. Syst. Evol. Microbiol.">
        <title>The Global Catalogue of Microorganisms (GCM) 10K type strain sequencing project: providing services to taxonomists for standard genome sequencing and annotation.</title>
        <authorList>
            <consortium name="The Broad Institute Genomics Platform"/>
            <consortium name="The Broad Institute Genome Sequencing Center for Infectious Disease"/>
            <person name="Wu L."/>
            <person name="Ma J."/>
        </authorList>
    </citation>
    <scope>NUCLEOTIDE SEQUENCE [LARGE SCALE GENOMIC DNA]</scope>
    <source>
        <strain evidence="9">JCM 16083</strain>
    </source>
</reference>
<dbReference type="PANTHER" id="PTHR23519">
    <property type="entry name" value="AUTOPHAGY-RELATED PROTEIN 22"/>
    <property type="match status" value="1"/>
</dbReference>
<dbReference type="InterPro" id="IPR050495">
    <property type="entry name" value="ATG22/LtaA_families"/>
</dbReference>
<dbReference type="InterPro" id="IPR036259">
    <property type="entry name" value="MFS_trans_sf"/>
</dbReference>
<keyword evidence="3 6" id="KW-0812">Transmembrane</keyword>
<dbReference type="PROSITE" id="PS50850">
    <property type="entry name" value="MFS"/>
    <property type="match status" value="1"/>
</dbReference>
<dbReference type="SUPFAM" id="SSF103473">
    <property type="entry name" value="MFS general substrate transporter"/>
    <property type="match status" value="1"/>
</dbReference>
<feature type="domain" description="Major facilitator superfamily (MFS) profile" evidence="7">
    <location>
        <begin position="1"/>
        <end position="155"/>
    </location>
</feature>
<comment type="caution">
    <text evidence="8">The sequence shown here is derived from an EMBL/GenBank/DDBJ whole genome shotgun (WGS) entry which is preliminary data.</text>
</comment>
<keyword evidence="4 6" id="KW-1133">Transmembrane helix</keyword>
<evidence type="ECO:0000256" key="1">
    <source>
        <dbReference type="ARBA" id="ARBA00004127"/>
    </source>
</evidence>